<feature type="repeat" description="WD" evidence="8">
    <location>
        <begin position="772"/>
        <end position="811"/>
    </location>
</feature>
<dbReference type="Pfam" id="PF02492">
    <property type="entry name" value="cobW"/>
    <property type="match status" value="1"/>
</dbReference>
<dbReference type="PROSITE" id="PS50082">
    <property type="entry name" value="WD_REPEATS_2"/>
    <property type="match status" value="6"/>
</dbReference>
<dbReference type="GO" id="GO:0003924">
    <property type="term" value="F:GTPase activity"/>
    <property type="evidence" value="ECO:0007669"/>
    <property type="project" value="InterPro"/>
</dbReference>
<reference evidence="11" key="2">
    <citation type="submission" date="2023-06" db="EMBL/GenBank/DDBJ databases">
        <authorList>
            <person name="Kobayashi Y."/>
            <person name="Kayamori A."/>
            <person name="Aoki K."/>
            <person name="Shiwa Y."/>
            <person name="Fujita N."/>
            <person name="Sugita T."/>
            <person name="Iwasaki W."/>
            <person name="Tanaka N."/>
            <person name="Takashima M."/>
        </authorList>
    </citation>
    <scope>NUCLEOTIDE SEQUENCE</scope>
    <source>
        <strain evidence="11">HIS016</strain>
    </source>
</reference>
<feature type="region of interest" description="Disordered" evidence="9">
    <location>
        <begin position="1225"/>
        <end position="1271"/>
    </location>
</feature>
<evidence type="ECO:0000313" key="11">
    <source>
        <dbReference type="EMBL" id="GMK54722.1"/>
    </source>
</evidence>
<dbReference type="PANTHER" id="PTHR31715:SF0">
    <property type="entry name" value="UREASE ACCESSORY PROTEIN G"/>
    <property type="match status" value="1"/>
</dbReference>
<dbReference type="Pfam" id="PF00400">
    <property type="entry name" value="WD40"/>
    <property type="match status" value="7"/>
</dbReference>
<sequence>MAAAPVCQFQNQLSSNGATAAHSHQAGHSHSHGHIPEHGHTHEQMDHAGKYSERDLPDYHGRDWTERAFTVGIGGPVGSGKTALLLALCQALRAKHNIAAVTNDIFTREDQEFLIRNEALPKERIRAIETGGCPHAAIREDISANLHALEELQAQFDTELLFVESGGDNLAANYSRELADYIIYVIDVAGGDKVPRKGGPGITQSDLFIINKIDLAPHVGASLEVMRRDSATMRESGSTLFTSVRQGEGVDAVVDAILSAWKASGAEGKNKAQASPPYCPLDPPRPRAIPAEYASNAHPESFHTTLLIDSAMTHYTPPRSAEDDMAGRSGILWTPSGPVLKMQDAVVETVVTRTRRTTTSFAPIPLPRIPIPESVPMPSHLTWEEGYPLASEPTPDDLKFIELKLSDRKVIVQEDGQVLPADQVLQKTLRGPGWTRELSSAATEPGRVEQIDHPVEMGFMQYITAKGKEKETGGNKRPHDRSTPMRVDSAMTRPRSPPRKKIRSSEGMDDGVPVSPPSSPDDESMFKAECPQIGSGFEMAALFSLPALLTHFEKLPDRIQQHVLMHMFRRSRMPTIQAISAFASTALKRDFITLLPHEISVHVLKKLDVKSLAVAANVSKAWRKKIDQERSVWRTRLVEDGLWYGHGVEDEEEQSIRRRYEALDRRGGQRRVSKAGTPSEDEPMSIDRPSVLDQFSPVPQLERATPLKHVYRRRFTSNRNWLNATPQHTTFAGHGTNVVTCVQFDEDKIVSASDDHSINIYDTETGALRKRLDGHEGGVWALEYKGDTLVSGSTDRTVRIWDLEDLVQTHTFAGHTSTVRCLQIVEPVYDKATGEFQPPYPLIITGSRDASLRVWKLPKKGEPAYNGAGNTTQPPPPDENPFHVHHLEGHGEAVRALAAHGRICVSGSYDKTVRVWDIVKGTCIHVLHGHEAKVYSIVYDKYRNRCASGSMDNTVKIWDLTTGECLHTLTGHTSLVGLLGLSPNRIVSAAADASLRVWDANTYELQHTLSSHAAAITCFQHDETKVVSGSDGTLKLWDIKTGRFICDLITGISSVWQVAFHGKLLVAASNRNGNTVFDVFDFGKASEEDRSGIDDDKLDLLRRARWERGNPREPQTYQVEDEGDDEDVFCVGAEDALSPKTHEKWRAMSVRSQRPVRRGRARVASSGPSDAQGSKRAPRLGVAFGDRVREGDSVSARQVGGLLARVRSEPGATRARFGPWTQMFQSTEASGNGGGRASGSGATSAPVEGEGDGEGELGLLDVDVNMDREVE</sequence>
<evidence type="ECO:0000256" key="1">
    <source>
        <dbReference type="ARBA" id="ARBA00005732"/>
    </source>
</evidence>
<feature type="region of interest" description="Disordered" evidence="9">
    <location>
        <begin position="15"/>
        <end position="47"/>
    </location>
</feature>
<keyword evidence="6" id="KW-0342">GTP-binding</keyword>
<feature type="domain" description="F-box" evidence="10">
    <location>
        <begin position="589"/>
        <end position="636"/>
    </location>
</feature>
<dbReference type="PROSITE" id="PS50181">
    <property type="entry name" value="FBOX"/>
    <property type="match status" value="1"/>
</dbReference>
<dbReference type="InterPro" id="IPR004400">
    <property type="entry name" value="UreG"/>
</dbReference>
<proteinExistence type="inferred from homology"/>
<keyword evidence="4" id="KW-0547">Nucleotide-binding</keyword>
<keyword evidence="12" id="KW-1185">Reference proteome</keyword>
<evidence type="ECO:0000256" key="2">
    <source>
        <dbReference type="ARBA" id="ARBA00022574"/>
    </source>
</evidence>
<dbReference type="Pfam" id="PF12937">
    <property type="entry name" value="F-box-like"/>
    <property type="match status" value="1"/>
</dbReference>
<dbReference type="PRINTS" id="PR00320">
    <property type="entry name" value="GPROTEINBRPT"/>
</dbReference>
<evidence type="ECO:0000256" key="6">
    <source>
        <dbReference type="ARBA" id="ARBA00023134"/>
    </source>
</evidence>
<dbReference type="NCBIfam" id="TIGR00101">
    <property type="entry name" value="ureG"/>
    <property type="match status" value="1"/>
</dbReference>
<dbReference type="SUPFAM" id="SSF52540">
    <property type="entry name" value="P-loop containing nucleoside triphosphate hydrolases"/>
    <property type="match status" value="1"/>
</dbReference>
<feature type="region of interest" description="Disordered" evidence="9">
    <location>
        <begin position="466"/>
        <end position="526"/>
    </location>
</feature>
<protein>
    <recommendedName>
        <fullName evidence="10">F-box domain-containing protein</fullName>
    </recommendedName>
</protein>
<keyword evidence="2 8" id="KW-0853">WD repeat</keyword>
<dbReference type="InterPro" id="IPR020472">
    <property type="entry name" value="WD40_PAC1"/>
</dbReference>
<dbReference type="InterPro" id="IPR019775">
    <property type="entry name" value="WD40_repeat_CS"/>
</dbReference>
<feature type="region of interest" description="Disordered" evidence="9">
    <location>
        <begin position="1141"/>
        <end position="1178"/>
    </location>
</feature>
<dbReference type="InterPro" id="IPR001680">
    <property type="entry name" value="WD40_rpt"/>
</dbReference>
<dbReference type="Gene3D" id="3.40.50.300">
    <property type="entry name" value="P-loop containing nucleotide triphosphate hydrolases"/>
    <property type="match status" value="1"/>
</dbReference>
<evidence type="ECO:0000256" key="9">
    <source>
        <dbReference type="SAM" id="MobiDB-lite"/>
    </source>
</evidence>
<feature type="region of interest" description="Disordered" evidence="9">
    <location>
        <begin position="667"/>
        <end position="691"/>
    </location>
</feature>
<dbReference type="InterPro" id="IPR001810">
    <property type="entry name" value="F-box_dom"/>
</dbReference>
<evidence type="ECO:0000256" key="3">
    <source>
        <dbReference type="ARBA" id="ARBA00022737"/>
    </source>
</evidence>
<evidence type="ECO:0000256" key="5">
    <source>
        <dbReference type="ARBA" id="ARBA00022988"/>
    </source>
</evidence>
<feature type="repeat" description="WD" evidence="8">
    <location>
        <begin position="1009"/>
        <end position="1047"/>
    </location>
</feature>
<dbReference type="EMBL" id="BTCM01000001">
    <property type="protein sequence ID" value="GMK54722.1"/>
    <property type="molecule type" value="Genomic_DNA"/>
</dbReference>
<keyword evidence="7" id="KW-0143">Chaperone</keyword>
<feature type="repeat" description="WD" evidence="8">
    <location>
        <begin position="887"/>
        <end position="926"/>
    </location>
</feature>
<dbReference type="AlphaFoldDB" id="A0AAD3TQ28"/>
<dbReference type="GO" id="GO:0043419">
    <property type="term" value="P:urea catabolic process"/>
    <property type="evidence" value="ECO:0007669"/>
    <property type="project" value="InterPro"/>
</dbReference>
<dbReference type="GO" id="GO:0005525">
    <property type="term" value="F:GTP binding"/>
    <property type="evidence" value="ECO:0007669"/>
    <property type="project" value="UniProtKB-KW"/>
</dbReference>
<dbReference type="Gene3D" id="1.20.1280.50">
    <property type="match status" value="1"/>
</dbReference>
<feature type="compositionally biased region" description="Basic and acidic residues" evidence="9">
    <location>
        <begin position="34"/>
        <end position="47"/>
    </location>
</feature>
<keyword evidence="5" id="KW-0996">Nickel insertion</keyword>
<dbReference type="CDD" id="cd05540">
    <property type="entry name" value="UreG"/>
    <property type="match status" value="1"/>
</dbReference>
<evidence type="ECO:0000313" key="12">
    <source>
        <dbReference type="Proteomes" id="UP001222932"/>
    </source>
</evidence>
<organism evidence="11 12">
    <name type="scientific">Cutaneotrichosporon spelunceum</name>
    <dbReference type="NCBI Taxonomy" id="1672016"/>
    <lineage>
        <taxon>Eukaryota</taxon>
        <taxon>Fungi</taxon>
        <taxon>Dikarya</taxon>
        <taxon>Basidiomycota</taxon>
        <taxon>Agaricomycotina</taxon>
        <taxon>Tremellomycetes</taxon>
        <taxon>Trichosporonales</taxon>
        <taxon>Trichosporonaceae</taxon>
        <taxon>Cutaneotrichosporon</taxon>
    </lineage>
</organism>
<dbReference type="SMART" id="SM00320">
    <property type="entry name" value="WD40"/>
    <property type="match status" value="7"/>
</dbReference>
<dbReference type="InterPro" id="IPR015943">
    <property type="entry name" value="WD40/YVTN_repeat-like_dom_sf"/>
</dbReference>
<dbReference type="SMART" id="SM00256">
    <property type="entry name" value="FBOX"/>
    <property type="match status" value="1"/>
</dbReference>
<accession>A0AAD3TQ28</accession>
<name>A0AAD3TQ28_9TREE</name>
<evidence type="ECO:0000256" key="8">
    <source>
        <dbReference type="PROSITE-ProRule" id="PRU00221"/>
    </source>
</evidence>
<dbReference type="CDD" id="cd00200">
    <property type="entry name" value="WD40"/>
    <property type="match status" value="1"/>
</dbReference>
<feature type="compositionally biased region" description="Low complexity" evidence="9">
    <location>
        <begin position="1239"/>
        <end position="1248"/>
    </location>
</feature>
<dbReference type="PROSITE" id="PS00678">
    <property type="entry name" value="WD_REPEATS_1"/>
    <property type="match status" value="4"/>
</dbReference>
<dbReference type="HAMAP" id="MF_01389">
    <property type="entry name" value="UreG"/>
    <property type="match status" value="1"/>
</dbReference>
<feature type="repeat" description="WD" evidence="8">
    <location>
        <begin position="927"/>
        <end position="968"/>
    </location>
</feature>
<evidence type="ECO:0000256" key="7">
    <source>
        <dbReference type="ARBA" id="ARBA00023186"/>
    </source>
</evidence>
<dbReference type="PROSITE" id="PS50294">
    <property type="entry name" value="WD_REPEATS_REGION"/>
    <property type="match status" value="4"/>
</dbReference>
<evidence type="ECO:0000256" key="4">
    <source>
        <dbReference type="ARBA" id="ARBA00022741"/>
    </source>
</evidence>
<keyword evidence="3" id="KW-0677">Repeat</keyword>
<feature type="repeat" description="WD" evidence="8">
    <location>
        <begin position="836"/>
        <end position="857"/>
    </location>
</feature>
<feature type="repeat" description="WD" evidence="8">
    <location>
        <begin position="969"/>
        <end position="1008"/>
    </location>
</feature>
<dbReference type="Gene3D" id="2.130.10.10">
    <property type="entry name" value="YVTN repeat-like/Quinoprotein amine dehydrogenase"/>
    <property type="match status" value="1"/>
</dbReference>
<dbReference type="SUPFAM" id="SSF50978">
    <property type="entry name" value="WD40 repeat-like"/>
    <property type="match status" value="1"/>
</dbReference>
<reference evidence="11" key="1">
    <citation type="journal article" date="2023" name="BMC Genomics">
        <title>Chromosome-level genome assemblies of Cutaneotrichosporon spp. (Trichosporonales, Basidiomycota) reveal imbalanced evolution between nucleotide sequences and chromosome synteny.</title>
        <authorList>
            <person name="Kobayashi Y."/>
            <person name="Kayamori A."/>
            <person name="Aoki K."/>
            <person name="Shiwa Y."/>
            <person name="Matsutani M."/>
            <person name="Fujita N."/>
            <person name="Sugita T."/>
            <person name="Iwasaki W."/>
            <person name="Tanaka N."/>
            <person name="Takashima M."/>
        </authorList>
    </citation>
    <scope>NUCLEOTIDE SEQUENCE</scope>
    <source>
        <strain evidence="11">HIS016</strain>
    </source>
</reference>
<dbReference type="PANTHER" id="PTHR31715">
    <property type="entry name" value="UREASE ACCESSORY PROTEIN G"/>
    <property type="match status" value="1"/>
</dbReference>
<comment type="caution">
    <text evidence="11">The sequence shown here is derived from an EMBL/GenBank/DDBJ whole genome shotgun (WGS) entry which is preliminary data.</text>
</comment>
<dbReference type="GO" id="GO:0016151">
    <property type="term" value="F:nickel cation binding"/>
    <property type="evidence" value="ECO:0007669"/>
    <property type="project" value="InterPro"/>
</dbReference>
<dbReference type="InterPro" id="IPR036322">
    <property type="entry name" value="WD40_repeat_dom_sf"/>
</dbReference>
<evidence type="ECO:0000259" key="10">
    <source>
        <dbReference type="PROSITE" id="PS50181"/>
    </source>
</evidence>
<dbReference type="SUPFAM" id="SSF81383">
    <property type="entry name" value="F-box domain"/>
    <property type="match status" value="1"/>
</dbReference>
<gene>
    <name evidence="11" type="primary">CDC4</name>
    <name evidence="11" type="ORF">CspeluHIS016_0113080</name>
</gene>
<dbReference type="FunFam" id="3.40.50.300:FF:000208">
    <property type="entry name" value="Urease accessory protein UreG"/>
    <property type="match status" value="1"/>
</dbReference>
<dbReference type="InterPro" id="IPR027417">
    <property type="entry name" value="P-loop_NTPase"/>
</dbReference>
<dbReference type="InterPro" id="IPR003495">
    <property type="entry name" value="CobW/HypB/UreG_nucleotide-bd"/>
</dbReference>
<comment type="similarity">
    <text evidence="1">Belongs to the SIMIBI class G3E GTPase family. UreG subfamily.</text>
</comment>
<dbReference type="Proteomes" id="UP001222932">
    <property type="component" value="Unassembled WGS sequence"/>
</dbReference>
<dbReference type="InterPro" id="IPR036047">
    <property type="entry name" value="F-box-like_dom_sf"/>
</dbReference>